<dbReference type="SUPFAM" id="SSF103647">
    <property type="entry name" value="TSP type-3 repeat"/>
    <property type="match status" value="1"/>
</dbReference>
<dbReference type="InterPro" id="IPR028974">
    <property type="entry name" value="TSP_type-3_rpt"/>
</dbReference>
<dbReference type="PANTHER" id="PTHR24027">
    <property type="entry name" value="CADHERIN-23"/>
    <property type="match status" value="1"/>
</dbReference>
<evidence type="ECO:0000259" key="7">
    <source>
        <dbReference type="PROSITE" id="PS50268"/>
    </source>
</evidence>
<dbReference type="InterPro" id="IPR039808">
    <property type="entry name" value="Cadherin"/>
</dbReference>
<dbReference type="SUPFAM" id="SSF49313">
    <property type="entry name" value="Cadherin-like"/>
    <property type="match status" value="4"/>
</dbReference>
<dbReference type="RefSeq" id="WP_377977617.1">
    <property type="nucleotide sequence ID" value="NZ_JBBKXY010000001.1"/>
</dbReference>
<evidence type="ECO:0000313" key="8">
    <source>
        <dbReference type="EMBL" id="MFD3292217.1"/>
    </source>
</evidence>
<dbReference type="PRINTS" id="PR00205">
    <property type="entry name" value="CADHERIN"/>
</dbReference>
<accession>A0ABW6D5E3</accession>
<evidence type="ECO:0000256" key="1">
    <source>
        <dbReference type="ARBA" id="ARBA00004370"/>
    </source>
</evidence>
<feature type="domain" description="Cadherin" evidence="7">
    <location>
        <begin position="1403"/>
        <end position="1496"/>
    </location>
</feature>
<keyword evidence="2" id="KW-0732">Signal</keyword>
<dbReference type="Pfam" id="PF05345">
    <property type="entry name" value="He_PIG"/>
    <property type="match status" value="6"/>
</dbReference>
<protein>
    <submittedName>
        <fullName evidence="8">Ig domain-containing protein</fullName>
    </submittedName>
</protein>
<evidence type="ECO:0000256" key="3">
    <source>
        <dbReference type="ARBA" id="ARBA00022737"/>
    </source>
</evidence>
<dbReference type="InterPro" id="IPR015919">
    <property type="entry name" value="Cadherin-like_sf"/>
</dbReference>
<dbReference type="InterPro" id="IPR002126">
    <property type="entry name" value="Cadherin-like_dom"/>
</dbReference>
<dbReference type="Gene3D" id="2.60.40.10">
    <property type="entry name" value="Immunoglobulins"/>
    <property type="match status" value="6"/>
</dbReference>
<evidence type="ECO:0000313" key="9">
    <source>
        <dbReference type="Proteomes" id="UP001598112"/>
    </source>
</evidence>
<evidence type="ECO:0000256" key="2">
    <source>
        <dbReference type="ARBA" id="ARBA00022729"/>
    </source>
</evidence>
<dbReference type="Gene3D" id="2.60.40.60">
    <property type="entry name" value="Cadherins"/>
    <property type="match status" value="2"/>
</dbReference>
<comment type="subcellular location">
    <subcellularLocation>
        <location evidence="1">Membrane</location>
    </subcellularLocation>
</comment>
<reference evidence="8 9" key="1">
    <citation type="submission" date="2024-03" db="EMBL/GenBank/DDBJ databases">
        <title>Aquirufa genome sequencing.</title>
        <authorList>
            <person name="Pitt A."/>
            <person name="Hahn M.W."/>
        </authorList>
    </citation>
    <scope>NUCLEOTIDE SEQUENCE [LARGE SCALE GENOMIC DNA]</scope>
    <source>
        <strain evidence="8 9">KTFRIE-69F</strain>
    </source>
</reference>
<dbReference type="PROSITE" id="PS50268">
    <property type="entry name" value="CADHERIN_2"/>
    <property type="match status" value="3"/>
</dbReference>
<dbReference type="PANTHER" id="PTHR24027:SF438">
    <property type="entry name" value="CADHERIN 23"/>
    <property type="match status" value="1"/>
</dbReference>
<dbReference type="NCBIfam" id="TIGR04183">
    <property type="entry name" value="Por_Secre_tail"/>
    <property type="match status" value="1"/>
</dbReference>
<evidence type="ECO:0000256" key="4">
    <source>
        <dbReference type="ARBA" id="ARBA00022837"/>
    </source>
</evidence>
<evidence type="ECO:0000256" key="6">
    <source>
        <dbReference type="SAM" id="MobiDB-lite"/>
    </source>
</evidence>
<feature type="region of interest" description="Disordered" evidence="6">
    <location>
        <begin position="1504"/>
        <end position="1547"/>
    </location>
</feature>
<feature type="compositionally biased region" description="Acidic residues" evidence="6">
    <location>
        <begin position="1534"/>
        <end position="1547"/>
    </location>
</feature>
<dbReference type="InterPro" id="IPR015915">
    <property type="entry name" value="Kelch-typ_b-propeller"/>
</dbReference>
<name>A0ABW6D5E3_9BACT</name>
<dbReference type="Pfam" id="PF02412">
    <property type="entry name" value="TSP_3"/>
    <property type="match status" value="1"/>
</dbReference>
<dbReference type="EMBL" id="JBBKXY010000001">
    <property type="protein sequence ID" value="MFD3292217.1"/>
    <property type="molecule type" value="Genomic_DNA"/>
</dbReference>
<dbReference type="CDD" id="cd11304">
    <property type="entry name" value="Cadherin_repeat"/>
    <property type="match status" value="3"/>
</dbReference>
<keyword evidence="4" id="KW-0106">Calcium</keyword>
<proteinExistence type="predicted"/>
<dbReference type="Gene3D" id="4.10.1080.10">
    <property type="entry name" value="TSP type-3 repeat"/>
    <property type="match status" value="1"/>
</dbReference>
<organism evidence="8 9">
    <name type="scientific">Aquirufa originis</name>
    <dbReference type="NCBI Taxonomy" id="3096514"/>
    <lineage>
        <taxon>Bacteria</taxon>
        <taxon>Pseudomonadati</taxon>
        <taxon>Bacteroidota</taxon>
        <taxon>Cytophagia</taxon>
        <taxon>Cytophagales</taxon>
        <taxon>Flectobacillaceae</taxon>
        <taxon>Aquirufa</taxon>
    </lineage>
</organism>
<dbReference type="InterPro" id="IPR026444">
    <property type="entry name" value="Secre_tail"/>
</dbReference>
<feature type="domain" description="Cadherin" evidence="7">
    <location>
        <begin position="1195"/>
        <end position="1286"/>
    </location>
</feature>
<dbReference type="Pfam" id="PF18962">
    <property type="entry name" value="Por_Secre_tail"/>
    <property type="match status" value="1"/>
</dbReference>
<evidence type="ECO:0000256" key="5">
    <source>
        <dbReference type="ARBA" id="ARBA00023136"/>
    </source>
</evidence>
<keyword evidence="3" id="KW-0677">Repeat</keyword>
<keyword evidence="9" id="KW-1185">Reference proteome</keyword>
<dbReference type="SUPFAM" id="SSF117281">
    <property type="entry name" value="Kelch motif"/>
    <property type="match status" value="1"/>
</dbReference>
<dbReference type="Pfam" id="PF00028">
    <property type="entry name" value="Cadherin"/>
    <property type="match status" value="2"/>
</dbReference>
<dbReference type="SMART" id="SM00112">
    <property type="entry name" value="CA"/>
    <property type="match status" value="2"/>
</dbReference>
<dbReference type="InterPro" id="IPR013783">
    <property type="entry name" value="Ig-like_fold"/>
</dbReference>
<comment type="caution">
    <text evidence="8">The sequence shown here is derived from an EMBL/GenBank/DDBJ whole genome shotgun (WGS) entry which is preliminary data.</text>
</comment>
<dbReference type="InterPro" id="IPR003367">
    <property type="entry name" value="Thrombospondin_3-like_rpt"/>
</dbReference>
<dbReference type="Gene3D" id="2.120.10.80">
    <property type="entry name" value="Kelch-type beta propeller"/>
    <property type="match status" value="1"/>
</dbReference>
<gene>
    <name evidence="8" type="ORF">SKC35_00815</name>
</gene>
<keyword evidence="5" id="KW-0472">Membrane</keyword>
<feature type="domain" description="Cadherin" evidence="7">
    <location>
        <begin position="1286"/>
        <end position="1386"/>
    </location>
</feature>
<sequence>MKNQSYRKVFILLLYSILFFINHPSISQVVWMPYLQRTNLKSEIFFGINEKLYLGETNKFYKYDEISDTLVSRTNLSSTSQGVSYSFSIGKIGYVIIEKNLFSYYPETNRWELLLTDVPVKPGGTVQVINDKAYFFSSIETYSSWNTCETYTKEVWEFKSLNGTFARKNDLPFKLASFAGKANNCQDSYILSINLKNRIFILSNTYINDNSTNFIEYEPLTDTYLFKEPVRFPNNNNFLQASMFAFNNKIHFFFSSSLNASFDLLEYDEINNIWTNKNNDFDFTKNQLGYYPGFLNASIPLYFESNLPLNLPYYKNKIIPLQFYNIGKNLYSNTNKFLPAQNKYIDIDNYTFPSGNCLNPEQNLDIKFNLKGFNNQQNSTYILQVSDSLGYFSNAAAEIELKVDSIYTIPRRDMRNDLIDGEPFKLHNFGISFKVLNINKKYFGANFKVRIIQKTDGLFTSNINIKKLYKKSPPTPLIKSFEGLFTNKKDVIPIDTICSGSNKKYVIDNFNNVDLWEKDETYYENLKECNKGICINKGGHTNALLVTDSGQYRVNRSIDGCTSYSNSFIIKTISIPSSPYGDLKFYGKNTMSNLSDSVKIVTNSAADIDYIWTKNNAIIKQADDGYLIAKTPGTYFLTAKFKSTGSYVCGRTTSIDVSCSSCIPSNFSYPTPKILIKGALITPLIPTITGPVNTYSISPSLPTGLFFDSNTGYISGTPTIVQMPIKYIITATNNAGSVVSTIEISVTLKAPTSLKYPTSAVLFKDTSISDIKPEVVGEITKFKISPALPAGIKIDTTTGIINGTPTAIATKATYTITASNSSGSITSTIDVSVTLKAPTSLKYPTSAVLFKDTSISDIKPEVVGEITKFKIIPALPAGIKIDTTTGIINGTPTAIATKATYTITASNSSGSITSTIDVSVTLKAPTSLKYPTSAVLFKDTPISDIKPEVKGEITKFKISPALPAGIKIDTTTGIINGTPTAIATKATYTITASNSSGSITSTIDVSVTLKAPTSLKYPTSAVLFKDTSISDIKPEVVGEITKFKISPALPAGIKIDTTTGIINGTPTAIATKATYTITASNSSGSITSTIDISVTLKAPISVKYPSPLVFSKDSPIADVAPEVNGFATKFKISPALPAGIKIDTTTGIINGTPTAIATKATYTITASNAGGSITGTVDITVTRPNKVPVFGINVFTLAENAKTGTIAGKITATDGDGDVIKYSVVNFGDVFEVDSLAGNLKVKNPAKLDFETTKKFTVSVSAYDGIATTVGDVTVNITDVNEGPKFDAVAPISVKEDLAIASTLVTLKAVDPEGATTVTYSIAGGNADGLFELKNGNVLTLKAALDYETAKSHTLKIKSSDGSASDSTNVVINVLDIPNASVEQAFKVNVYDVVYEDTKTKLDYRSFMRTELTKASGFVYEISGGADAALFTIDPNTGTLNFKVAPDFENPTDANKDNVYEVKIKISNATDGAVEVPVVTSQKTLLVPEANPAPVTQVAAIVTTPQSDTDGDGVVDTADNCPLTANASQKDTDGDGQGDTCDDSDGDGIFDDVDKEIASAPGSVVDVTGVAMFSLPVSNYRVSSLSATCVGNNSGSFSVKVLNTSLVYTIKTAGPNSFTKSEDLDGSKSNTYTLGSLAKGTYTVCVTIAGKTGYEQCFEVTIKEPEALKTNSVLDPIANSIKLDMFGASKYNVSINGVTEVVYNNTFSKVLNTGLSRIVVTTDLACQGKYMEEVFLSEEVVTYPNPTTGIFHVNIPGRDTELQVSVNSISLNTMLDQRVQIPASRQIDIDLSNMPMGTYVVQLVGESVRKTVKVVKE</sequence>
<dbReference type="Proteomes" id="UP001598112">
    <property type="component" value="Unassembled WGS sequence"/>
</dbReference>